<evidence type="ECO:0000313" key="3">
    <source>
        <dbReference type="Proteomes" id="UP000265520"/>
    </source>
</evidence>
<feature type="non-terminal residue" evidence="2">
    <location>
        <position position="1"/>
    </location>
</feature>
<sequence length="57" mass="6453">VLEAKNKMAVINTNLASVEEKYTATKEKLSKEIEALKASQKAEIEKLRKDYDGKLDK</sequence>
<keyword evidence="3" id="KW-1185">Reference proteome</keyword>
<feature type="coiled-coil region" evidence="1">
    <location>
        <begin position="1"/>
        <end position="57"/>
    </location>
</feature>
<evidence type="ECO:0000256" key="1">
    <source>
        <dbReference type="SAM" id="Coils"/>
    </source>
</evidence>
<proteinExistence type="predicted"/>
<evidence type="ECO:0000313" key="2">
    <source>
        <dbReference type="EMBL" id="MCI55722.1"/>
    </source>
</evidence>
<protein>
    <submittedName>
        <fullName evidence="2">Uncharacterized protein</fullName>
    </submittedName>
</protein>
<dbReference type="Proteomes" id="UP000265520">
    <property type="component" value="Unassembled WGS sequence"/>
</dbReference>
<dbReference type="AlphaFoldDB" id="A0A392T4N4"/>
<name>A0A392T4N4_9FABA</name>
<keyword evidence="1" id="KW-0175">Coiled coil</keyword>
<reference evidence="2 3" key="1">
    <citation type="journal article" date="2018" name="Front. Plant Sci.">
        <title>Red Clover (Trifolium pratense) and Zigzag Clover (T. medium) - A Picture of Genomic Similarities and Differences.</title>
        <authorList>
            <person name="Dluhosova J."/>
            <person name="Istvanek J."/>
            <person name="Nedelnik J."/>
            <person name="Repkova J."/>
        </authorList>
    </citation>
    <scope>NUCLEOTIDE SEQUENCE [LARGE SCALE GENOMIC DNA]</scope>
    <source>
        <strain evidence="3">cv. 10/8</strain>
        <tissue evidence="2">Leaf</tissue>
    </source>
</reference>
<dbReference type="EMBL" id="LXQA010500668">
    <property type="protein sequence ID" value="MCI55722.1"/>
    <property type="molecule type" value="Genomic_DNA"/>
</dbReference>
<organism evidence="2 3">
    <name type="scientific">Trifolium medium</name>
    <dbReference type="NCBI Taxonomy" id="97028"/>
    <lineage>
        <taxon>Eukaryota</taxon>
        <taxon>Viridiplantae</taxon>
        <taxon>Streptophyta</taxon>
        <taxon>Embryophyta</taxon>
        <taxon>Tracheophyta</taxon>
        <taxon>Spermatophyta</taxon>
        <taxon>Magnoliopsida</taxon>
        <taxon>eudicotyledons</taxon>
        <taxon>Gunneridae</taxon>
        <taxon>Pentapetalae</taxon>
        <taxon>rosids</taxon>
        <taxon>fabids</taxon>
        <taxon>Fabales</taxon>
        <taxon>Fabaceae</taxon>
        <taxon>Papilionoideae</taxon>
        <taxon>50 kb inversion clade</taxon>
        <taxon>NPAAA clade</taxon>
        <taxon>Hologalegina</taxon>
        <taxon>IRL clade</taxon>
        <taxon>Trifolieae</taxon>
        <taxon>Trifolium</taxon>
    </lineage>
</organism>
<feature type="non-terminal residue" evidence="2">
    <location>
        <position position="57"/>
    </location>
</feature>
<comment type="caution">
    <text evidence="2">The sequence shown here is derived from an EMBL/GenBank/DDBJ whole genome shotgun (WGS) entry which is preliminary data.</text>
</comment>
<accession>A0A392T4N4</accession>